<dbReference type="PANTHER" id="PTHR46481:SF10">
    <property type="entry name" value="ZINC FINGER BED DOMAIN-CONTAINING PROTEIN 39"/>
    <property type="match status" value="1"/>
</dbReference>
<evidence type="ECO:0000256" key="1">
    <source>
        <dbReference type="ARBA" id="ARBA00004123"/>
    </source>
</evidence>
<name>A0A225VLB7_9STRA</name>
<dbReference type="InterPro" id="IPR008906">
    <property type="entry name" value="HATC_C_dom"/>
</dbReference>
<dbReference type="Proteomes" id="UP000198211">
    <property type="component" value="Unassembled WGS sequence"/>
</dbReference>
<evidence type="ECO:0000256" key="3">
    <source>
        <dbReference type="ARBA" id="ARBA00022771"/>
    </source>
</evidence>
<proteinExistence type="predicted"/>
<dbReference type="InterPro" id="IPR052035">
    <property type="entry name" value="ZnF_BED_domain_contain"/>
</dbReference>
<dbReference type="PANTHER" id="PTHR46481">
    <property type="entry name" value="ZINC FINGER BED DOMAIN-CONTAINING PROTEIN 4"/>
    <property type="match status" value="1"/>
</dbReference>
<evidence type="ECO:0000256" key="5">
    <source>
        <dbReference type="ARBA" id="ARBA00023242"/>
    </source>
</evidence>
<evidence type="ECO:0000256" key="2">
    <source>
        <dbReference type="ARBA" id="ARBA00022723"/>
    </source>
</evidence>
<evidence type="ECO:0000313" key="7">
    <source>
        <dbReference type="EMBL" id="OWZ06132.1"/>
    </source>
</evidence>
<keyword evidence="3" id="KW-0863">Zinc-finger</keyword>
<reference evidence="8" key="1">
    <citation type="submission" date="2017-03" db="EMBL/GenBank/DDBJ databases">
        <title>Phytopthora megakarya and P. palmivora, two closely related causual agents of cacao black pod achieved similar genome size and gene model numbers by different mechanisms.</title>
        <authorList>
            <person name="Ali S."/>
            <person name="Shao J."/>
            <person name="Larry D.J."/>
            <person name="Kronmiller B."/>
            <person name="Shen D."/>
            <person name="Strem M.D."/>
            <person name="Melnick R.L."/>
            <person name="Guiltinan M.J."/>
            <person name="Tyler B.M."/>
            <person name="Meinhardt L.W."/>
            <person name="Bailey B.A."/>
        </authorList>
    </citation>
    <scope>NUCLEOTIDE SEQUENCE [LARGE SCALE GENOMIC DNA]</scope>
    <source>
        <strain evidence="8">zdho120</strain>
    </source>
</reference>
<evidence type="ECO:0000256" key="4">
    <source>
        <dbReference type="ARBA" id="ARBA00022833"/>
    </source>
</evidence>
<keyword evidence="5" id="KW-0539">Nucleus</keyword>
<dbReference type="OrthoDB" id="128003at2759"/>
<dbReference type="Pfam" id="PF05699">
    <property type="entry name" value="Dimer_Tnp_hAT"/>
    <property type="match status" value="1"/>
</dbReference>
<dbReference type="AlphaFoldDB" id="A0A225VLB7"/>
<sequence>MSTSRVIAKFISLTVHYVTTEFDLVSYPLEVSTFPEKHTGVRIAAKICNMMREWDLDISRVAKLVRDNGSNIVKACDDLGVKHFGCMAHSLHLVVTGALSKYHKDVCEMDEESENCDDVAEIEEGEEMWVEDIENELEAIACLEKELEEIGVPSIDVVEDDNMPDIAKGKDKLKALQTDAKPLTVINYVTTRWNSTHQMIRRLIVLKPVVLKFLEFIRTSRGKEDFSDVNMARPTGEMWFTIECLDKLLVSFNGMTEVLSGDSYPTITLAFPCLRLLERRLKSSNIFTKVARSHLGEHYYAVVLKQMHLVRRLLVLLLKKQFKDIPLDVKYCCLLDPHFANVPLREEGALFLEDEAIRLTEVALYFDQCKLLEKSKSVNKAKSKRRKKLDGGLKWWKDNASDFPLLAPVARKFFGIVATSVPSERCFSRAGNAITAQRNRLTGEHVRDILFLHCNSMEDDPCDDESDAGNNV</sequence>
<dbReference type="GO" id="GO:0005634">
    <property type="term" value="C:nucleus"/>
    <property type="evidence" value="ECO:0007669"/>
    <property type="project" value="UniProtKB-SubCell"/>
</dbReference>
<dbReference type="GO" id="GO:0008270">
    <property type="term" value="F:zinc ion binding"/>
    <property type="evidence" value="ECO:0007669"/>
    <property type="project" value="UniProtKB-KW"/>
</dbReference>
<keyword evidence="2" id="KW-0479">Metal-binding</keyword>
<keyword evidence="8" id="KW-1185">Reference proteome</keyword>
<comment type="subcellular location">
    <subcellularLocation>
        <location evidence="1">Nucleus</location>
    </subcellularLocation>
</comment>
<accession>A0A225VLB7</accession>
<evidence type="ECO:0000259" key="6">
    <source>
        <dbReference type="Pfam" id="PF05699"/>
    </source>
</evidence>
<comment type="caution">
    <text evidence="7">The sequence shown here is derived from an EMBL/GenBank/DDBJ whole genome shotgun (WGS) entry which is preliminary data.</text>
</comment>
<dbReference type="GO" id="GO:0046983">
    <property type="term" value="F:protein dimerization activity"/>
    <property type="evidence" value="ECO:0007669"/>
    <property type="project" value="InterPro"/>
</dbReference>
<dbReference type="EMBL" id="NBNE01004099">
    <property type="protein sequence ID" value="OWZ06132.1"/>
    <property type="molecule type" value="Genomic_DNA"/>
</dbReference>
<protein>
    <recommendedName>
        <fullName evidence="6">HAT C-terminal dimerisation domain-containing protein</fullName>
    </recommendedName>
</protein>
<gene>
    <name evidence="7" type="ORF">PHMEG_00021659</name>
</gene>
<evidence type="ECO:0000313" key="8">
    <source>
        <dbReference type="Proteomes" id="UP000198211"/>
    </source>
</evidence>
<dbReference type="SUPFAM" id="SSF53098">
    <property type="entry name" value="Ribonuclease H-like"/>
    <property type="match status" value="1"/>
</dbReference>
<keyword evidence="4" id="KW-0862">Zinc</keyword>
<organism evidence="7 8">
    <name type="scientific">Phytophthora megakarya</name>
    <dbReference type="NCBI Taxonomy" id="4795"/>
    <lineage>
        <taxon>Eukaryota</taxon>
        <taxon>Sar</taxon>
        <taxon>Stramenopiles</taxon>
        <taxon>Oomycota</taxon>
        <taxon>Peronosporomycetes</taxon>
        <taxon>Peronosporales</taxon>
        <taxon>Peronosporaceae</taxon>
        <taxon>Phytophthora</taxon>
    </lineage>
</organism>
<feature type="domain" description="HAT C-terminal dimerisation" evidence="6">
    <location>
        <begin position="393"/>
        <end position="453"/>
    </location>
</feature>
<dbReference type="InterPro" id="IPR012337">
    <property type="entry name" value="RNaseH-like_sf"/>
</dbReference>